<dbReference type="AlphaFoldDB" id="A0A1S6IWD4"/>
<sequence length="425" mass="48114">MNITTLIRRWVTVGCLILLVILSTGCMGARETDQVAYVLAVGWDKLDDGQIEVTLVIANTLAFASTGGGGGQEAQPYIINSVKAISPWESRNLFSSFGSRQLSFMHTKAYIIGEAAARDGISKFLNGIFRYREDRENSSIFICKGKAKEFLMNNKPVLEASPAKQFELLEVTSETTGLFPVTTLHDFYNILKNLHSAPTTGLVGILDANKDKEEQLLEQEEANPLAEPFYAGALPRSHGNKAEFVGTAIFNDDKMVGILNAGESRIMLLLQGKFNSGTFNLSDPKHQENYISLGLRQAKKPEISFKQDDEGLKIQITVFLEGNILVIESGENYEEPKLKRWLEQYFSKEIEKLAQQLIAKTKEKDYGDIFNLDRYYRKEVTCWNEWEQLNWRQIYNDAEITVTCKTNIRRPGLMRKTERILKEQP</sequence>
<keyword evidence="7" id="KW-0449">Lipoprotein</keyword>
<evidence type="ECO:0000256" key="6">
    <source>
        <dbReference type="ARBA" id="ARBA00023139"/>
    </source>
</evidence>
<dbReference type="Gene3D" id="3.30.300.210">
    <property type="entry name" value="Nutrient germinant receptor protein C, domain 3"/>
    <property type="match status" value="1"/>
</dbReference>
<evidence type="ECO:0000259" key="9">
    <source>
        <dbReference type="Pfam" id="PF25198"/>
    </source>
</evidence>
<evidence type="ECO:0000256" key="2">
    <source>
        <dbReference type="ARBA" id="ARBA00007886"/>
    </source>
</evidence>
<reference evidence="10 11" key="1">
    <citation type="journal article" date="2016" name="Int. J. Syst. Evol. Microbiol.">
        <title>Desulfotomaculum ferrireducens sp. nov., a moderately thermophilic sulfate-reducing and dissimilatory Fe(III)-reducing bacterium isolated from compost.</title>
        <authorList>
            <person name="Yang G."/>
            <person name="Guo J."/>
            <person name="Zhuang L."/>
            <person name="Yuan Y."/>
            <person name="Zhou S."/>
        </authorList>
    </citation>
    <scope>NUCLEOTIDE SEQUENCE [LARGE SCALE GENOMIC DNA]</scope>
    <source>
        <strain evidence="10 11">GSS09</strain>
    </source>
</reference>
<dbReference type="GO" id="GO:0016020">
    <property type="term" value="C:membrane"/>
    <property type="evidence" value="ECO:0007669"/>
    <property type="project" value="UniProtKB-SubCell"/>
</dbReference>
<evidence type="ECO:0000313" key="10">
    <source>
        <dbReference type="EMBL" id="AQS59091.1"/>
    </source>
</evidence>
<dbReference type="PANTHER" id="PTHR35789">
    <property type="entry name" value="SPORE GERMINATION PROTEIN B3"/>
    <property type="match status" value="1"/>
</dbReference>
<dbReference type="EMBL" id="CP019698">
    <property type="protein sequence ID" value="AQS59091.1"/>
    <property type="molecule type" value="Genomic_DNA"/>
</dbReference>
<dbReference type="InterPro" id="IPR008844">
    <property type="entry name" value="Spore_GerAC-like"/>
</dbReference>
<comment type="subcellular location">
    <subcellularLocation>
        <location evidence="1">Membrane</location>
        <topology evidence="1">Lipid-anchor</topology>
    </subcellularLocation>
</comment>
<dbReference type="PANTHER" id="PTHR35789:SF1">
    <property type="entry name" value="SPORE GERMINATION PROTEIN B3"/>
    <property type="match status" value="1"/>
</dbReference>
<evidence type="ECO:0000256" key="5">
    <source>
        <dbReference type="ARBA" id="ARBA00023136"/>
    </source>
</evidence>
<accession>A0A1S6IWD4</accession>
<protein>
    <recommendedName>
        <fullName evidence="12">Germination protein, Ger(X)C family</fullName>
    </recommendedName>
</protein>
<evidence type="ECO:0000256" key="1">
    <source>
        <dbReference type="ARBA" id="ARBA00004635"/>
    </source>
</evidence>
<keyword evidence="3" id="KW-0309">Germination</keyword>
<organism evidence="10 11">
    <name type="scientific">Desulforamulus ferrireducens</name>
    <dbReference type="NCBI Taxonomy" id="1833852"/>
    <lineage>
        <taxon>Bacteria</taxon>
        <taxon>Bacillati</taxon>
        <taxon>Bacillota</taxon>
        <taxon>Clostridia</taxon>
        <taxon>Eubacteriales</taxon>
        <taxon>Peptococcaceae</taxon>
        <taxon>Desulforamulus</taxon>
    </lineage>
</organism>
<feature type="domain" description="Spore germination GerAC-like C-terminal" evidence="8">
    <location>
        <begin position="246"/>
        <end position="412"/>
    </location>
</feature>
<proteinExistence type="inferred from homology"/>
<gene>
    <name evidence="10" type="ORF">B0537_08355</name>
</gene>
<keyword evidence="11" id="KW-1185">Reference proteome</keyword>
<dbReference type="KEGG" id="dfg:B0537_08355"/>
<name>A0A1S6IWD4_9FIRM</name>
<evidence type="ECO:0000256" key="7">
    <source>
        <dbReference type="ARBA" id="ARBA00023288"/>
    </source>
</evidence>
<evidence type="ECO:0008006" key="12">
    <source>
        <dbReference type="Google" id="ProtNLM"/>
    </source>
</evidence>
<dbReference type="InterPro" id="IPR046953">
    <property type="entry name" value="Spore_GerAC-like_C"/>
</dbReference>
<keyword evidence="6" id="KW-0564">Palmitate</keyword>
<dbReference type="InterPro" id="IPR038501">
    <property type="entry name" value="Spore_GerAC_C_sf"/>
</dbReference>
<evidence type="ECO:0000313" key="11">
    <source>
        <dbReference type="Proteomes" id="UP000189464"/>
    </source>
</evidence>
<dbReference type="RefSeq" id="WP_077714168.1">
    <property type="nucleotide sequence ID" value="NZ_CP019698.1"/>
</dbReference>
<dbReference type="Pfam" id="PF25198">
    <property type="entry name" value="Spore_GerAC_N"/>
    <property type="match status" value="1"/>
</dbReference>
<keyword evidence="5" id="KW-0472">Membrane</keyword>
<dbReference type="OrthoDB" id="9816067at2"/>
<dbReference type="GO" id="GO:0009847">
    <property type="term" value="P:spore germination"/>
    <property type="evidence" value="ECO:0007669"/>
    <property type="project" value="InterPro"/>
</dbReference>
<comment type="similarity">
    <text evidence="2">Belongs to the GerABKC lipoprotein family.</text>
</comment>
<evidence type="ECO:0000256" key="3">
    <source>
        <dbReference type="ARBA" id="ARBA00022544"/>
    </source>
</evidence>
<dbReference type="Proteomes" id="UP000189464">
    <property type="component" value="Chromosome"/>
</dbReference>
<dbReference type="NCBIfam" id="TIGR02887">
    <property type="entry name" value="spore_ger_x_C"/>
    <property type="match status" value="1"/>
</dbReference>
<dbReference type="InterPro" id="IPR057336">
    <property type="entry name" value="GerAC_N"/>
</dbReference>
<dbReference type="STRING" id="1833852.B0537_08355"/>
<feature type="domain" description="Spore germination protein N-terminal" evidence="9">
    <location>
        <begin position="29"/>
        <end position="194"/>
    </location>
</feature>
<dbReference type="Pfam" id="PF05504">
    <property type="entry name" value="Spore_GerAC"/>
    <property type="match status" value="1"/>
</dbReference>
<keyword evidence="4" id="KW-0732">Signal</keyword>
<evidence type="ECO:0000259" key="8">
    <source>
        <dbReference type="Pfam" id="PF05504"/>
    </source>
</evidence>
<evidence type="ECO:0000256" key="4">
    <source>
        <dbReference type="ARBA" id="ARBA00022729"/>
    </source>
</evidence>